<dbReference type="OrthoDB" id="19482at2759"/>
<protein>
    <submittedName>
        <fullName evidence="1">Uncharacterized protein</fullName>
    </submittedName>
</protein>
<dbReference type="Gramene" id="OE9A029813T1">
    <property type="protein sequence ID" value="OE9A029813C1"/>
    <property type="gene ID" value="OE9A029813"/>
</dbReference>
<evidence type="ECO:0000313" key="2">
    <source>
        <dbReference type="Proteomes" id="UP000594638"/>
    </source>
</evidence>
<reference evidence="1 2" key="1">
    <citation type="submission" date="2019-12" db="EMBL/GenBank/DDBJ databases">
        <authorList>
            <person name="Alioto T."/>
            <person name="Alioto T."/>
            <person name="Gomez Garrido J."/>
        </authorList>
    </citation>
    <scope>NUCLEOTIDE SEQUENCE [LARGE SCALE GENOMIC DNA]</scope>
</reference>
<proteinExistence type="predicted"/>
<keyword evidence="2" id="KW-1185">Reference proteome</keyword>
<name>A0A8S0SHQ2_OLEEU</name>
<dbReference type="Proteomes" id="UP000594638">
    <property type="component" value="Unassembled WGS sequence"/>
</dbReference>
<evidence type="ECO:0000313" key="1">
    <source>
        <dbReference type="EMBL" id="CAA2991213.1"/>
    </source>
</evidence>
<dbReference type="EMBL" id="CACTIH010005186">
    <property type="protein sequence ID" value="CAA2991213.1"/>
    <property type="molecule type" value="Genomic_DNA"/>
</dbReference>
<gene>
    <name evidence="1" type="ORF">OLEA9_A029813</name>
</gene>
<comment type="caution">
    <text evidence="1">The sequence shown here is derived from an EMBL/GenBank/DDBJ whole genome shotgun (WGS) entry which is preliminary data.</text>
</comment>
<dbReference type="AlphaFoldDB" id="A0A8S0SHQ2"/>
<feature type="non-terminal residue" evidence="1">
    <location>
        <position position="1"/>
    </location>
</feature>
<sequence>TRASEDPSSSTERPITVAEVKPIVKDFAGRWKIAIELLHNDVITSFSNFLLGPILHRCK</sequence>
<organism evidence="1 2">
    <name type="scientific">Olea europaea subsp. europaea</name>
    <dbReference type="NCBI Taxonomy" id="158383"/>
    <lineage>
        <taxon>Eukaryota</taxon>
        <taxon>Viridiplantae</taxon>
        <taxon>Streptophyta</taxon>
        <taxon>Embryophyta</taxon>
        <taxon>Tracheophyta</taxon>
        <taxon>Spermatophyta</taxon>
        <taxon>Magnoliopsida</taxon>
        <taxon>eudicotyledons</taxon>
        <taxon>Gunneridae</taxon>
        <taxon>Pentapetalae</taxon>
        <taxon>asterids</taxon>
        <taxon>lamiids</taxon>
        <taxon>Lamiales</taxon>
        <taxon>Oleaceae</taxon>
        <taxon>Oleeae</taxon>
        <taxon>Olea</taxon>
    </lineage>
</organism>
<accession>A0A8S0SHQ2</accession>